<dbReference type="GO" id="GO:1904047">
    <property type="term" value="F:S-adenosyl-L-methionine binding"/>
    <property type="evidence" value="ECO:0007669"/>
    <property type="project" value="TreeGrafter"/>
</dbReference>
<dbReference type="PANTHER" id="PTHR30481">
    <property type="entry name" value="DNA ADENINE METHYLASE"/>
    <property type="match status" value="1"/>
</dbReference>
<dbReference type="InterPro" id="IPR029063">
    <property type="entry name" value="SAM-dependent_MTases_sf"/>
</dbReference>
<comment type="similarity">
    <text evidence="1">Belongs to the N(4)/N(6)-methyltransferase family.</text>
</comment>
<sequence length="299" mass="35317">MMHYSPLRYPGGKNKLSAFIAKICIDNDINGHYVEPYSGGASVALFLLMEGYVSKITINDKDRSIYAFWHSVLNNTEKLCYLIEQAEFSIEEWRKQKSIQSRKEKADLLELGFSTFYLNRTNRSGIINAGVIGGIRQNGNYLMDCRFNKVDLINRVKKIAKRKKDIHLYNEDAVNLIDKIQKETKGNNTIFYFDPPYYLKASTLYMNHYQYGDHKEVSKKIKNIQNIHWIVSYDNVPEIKELYKEFSKKEYSFKHTAYDSRDGREILFFSNKLKQPQEKDWNPLNYKLFNKKIIYKEKI</sequence>
<dbReference type="EC" id="2.1.1.72" evidence="2"/>
<evidence type="ECO:0000313" key="7">
    <source>
        <dbReference type="EMBL" id="GJM51572.1"/>
    </source>
</evidence>
<evidence type="ECO:0000256" key="6">
    <source>
        <dbReference type="ARBA" id="ARBA00047942"/>
    </source>
</evidence>
<keyword evidence="5" id="KW-0949">S-adenosyl-L-methionine</keyword>
<organism evidence="7 9">
    <name type="scientific">Capnocytophaga catalasegens</name>
    <dbReference type="NCBI Taxonomy" id="1004260"/>
    <lineage>
        <taxon>Bacteria</taxon>
        <taxon>Pseudomonadati</taxon>
        <taxon>Bacteroidota</taxon>
        <taxon>Flavobacteriia</taxon>
        <taxon>Flavobacteriales</taxon>
        <taxon>Flavobacteriaceae</taxon>
        <taxon>Capnocytophaga</taxon>
    </lineage>
</organism>
<comment type="caution">
    <text evidence="7">The sequence shown here is derived from an EMBL/GenBank/DDBJ whole genome shotgun (WGS) entry which is preliminary data.</text>
</comment>
<evidence type="ECO:0000313" key="10">
    <source>
        <dbReference type="Proteomes" id="UP001208692"/>
    </source>
</evidence>
<dbReference type="GO" id="GO:0006298">
    <property type="term" value="P:mismatch repair"/>
    <property type="evidence" value="ECO:0007669"/>
    <property type="project" value="TreeGrafter"/>
</dbReference>
<dbReference type="PIRSF" id="PIRSF000398">
    <property type="entry name" value="M_m6A_EcoRV"/>
    <property type="match status" value="1"/>
</dbReference>
<dbReference type="Proteomes" id="UP001207736">
    <property type="component" value="Unassembled WGS sequence"/>
</dbReference>
<keyword evidence="10" id="KW-1185">Reference proteome</keyword>
<evidence type="ECO:0000256" key="4">
    <source>
        <dbReference type="ARBA" id="ARBA00022679"/>
    </source>
</evidence>
<dbReference type="PRINTS" id="PR00505">
    <property type="entry name" value="D12N6MTFRASE"/>
</dbReference>
<dbReference type="InterPro" id="IPR012263">
    <property type="entry name" value="M_m6A_EcoRV"/>
</dbReference>
<dbReference type="Gene3D" id="1.10.1020.10">
    <property type="entry name" value="Adenine-specific Methyltransferase, Domain 2"/>
    <property type="match status" value="1"/>
</dbReference>
<dbReference type="RefSeq" id="WP_264847746.1">
    <property type="nucleotide sequence ID" value="NZ_BPMA01000074.1"/>
</dbReference>
<keyword evidence="4" id="KW-0808">Transferase</keyword>
<dbReference type="EMBL" id="BQKB01000046">
    <property type="protein sequence ID" value="GJM53716.1"/>
    <property type="molecule type" value="Genomic_DNA"/>
</dbReference>
<evidence type="ECO:0000256" key="1">
    <source>
        <dbReference type="ARBA" id="ARBA00006594"/>
    </source>
</evidence>
<keyword evidence="3 7" id="KW-0489">Methyltransferase</keyword>
<accession>A0AAV5B0G7</accession>
<dbReference type="SUPFAM" id="SSF53335">
    <property type="entry name" value="S-adenosyl-L-methionine-dependent methyltransferases"/>
    <property type="match status" value="1"/>
</dbReference>
<evidence type="ECO:0000256" key="2">
    <source>
        <dbReference type="ARBA" id="ARBA00011900"/>
    </source>
</evidence>
<dbReference type="Proteomes" id="UP001208692">
    <property type="component" value="Unassembled WGS sequence"/>
</dbReference>
<dbReference type="InterPro" id="IPR012327">
    <property type="entry name" value="MeTrfase_D12"/>
</dbReference>
<dbReference type="PANTHER" id="PTHR30481:SF2">
    <property type="entry name" value="SITE-SPECIFIC DNA-METHYLTRANSFERASE (ADENINE-SPECIFIC)"/>
    <property type="match status" value="1"/>
</dbReference>
<dbReference type="Pfam" id="PF02086">
    <property type="entry name" value="MethyltransfD12"/>
    <property type="match status" value="1"/>
</dbReference>
<dbReference type="GO" id="GO:0009007">
    <property type="term" value="F:site-specific DNA-methyltransferase (adenine-specific) activity"/>
    <property type="evidence" value="ECO:0007669"/>
    <property type="project" value="UniProtKB-EC"/>
</dbReference>
<proteinExistence type="inferred from homology"/>
<evidence type="ECO:0000313" key="8">
    <source>
        <dbReference type="EMBL" id="GJM53716.1"/>
    </source>
</evidence>
<gene>
    <name evidence="7" type="ORF">RCZ15_25450</name>
    <name evidence="8" type="ORF">RCZ16_20320</name>
</gene>
<name>A0AAV5B0G7_9FLAO</name>
<dbReference type="AlphaFoldDB" id="A0AAV5B0G7"/>
<dbReference type="GO" id="GO:0009307">
    <property type="term" value="P:DNA restriction-modification system"/>
    <property type="evidence" value="ECO:0007669"/>
    <property type="project" value="InterPro"/>
</dbReference>
<evidence type="ECO:0000313" key="9">
    <source>
        <dbReference type="Proteomes" id="UP001207736"/>
    </source>
</evidence>
<dbReference type="EMBL" id="BQKA01000069">
    <property type="protein sequence ID" value="GJM51572.1"/>
    <property type="molecule type" value="Genomic_DNA"/>
</dbReference>
<evidence type="ECO:0000256" key="3">
    <source>
        <dbReference type="ARBA" id="ARBA00022603"/>
    </source>
</evidence>
<evidence type="ECO:0000256" key="5">
    <source>
        <dbReference type="ARBA" id="ARBA00022691"/>
    </source>
</evidence>
<dbReference type="GO" id="GO:0043565">
    <property type="term" value="F:sequence-specific DNA binding"/>
    <property type="evidence" value="ECO:0007669"/>
    <property type="project" value="TreeGrafter"/>
</dbReference>
<reference evidence="7 10" key="1">
    <citation type="submission" date="2021-11" db="EMBL/GenBank/DDBJ databases">
        <title>Draft genome sequence of Capnocytophaga sp. strain KC07075 isolated from cat oral cavity.</title>
        <authorList>
            <person name="Suzuki M."/>
            <person name="Imaoka K."/>
            <person name="Kimura M."/>
            <person name="Morikawa S."/>
            <person name="Maeda K."/>
        </authorList>
    </citation>
    <scope>NUCLEOTIDE SEQUENCE</scope>
    <source>
        <strain evidence="7">KC07075</strain>
        <strain evidence="8 10">KC07079</strain>
    </source>
</reference>
<comment type="catalytic activity">
    <reaction evidence="6">
        <text>a 2'-deoxyadenosine in DNA + S-adenosyl-L-methionine = an N(6)-methyl-2'-deoxyadenosine in DNA + S-adenosyl-L-homocysteine + H(+)</text>
        <dbReference type="Rhea" id="RHEA:15197"/>
        <dbReference type="Rhea" id="RHEA-COMP:12418"/>
        <dbReference type="Rhea" id="RHEA-COMP:12419"/>
        <dbReference type="ChEBI" id="CHEBI:15378"/>
        <dbReference type="ChEBI" id="CHEBI:57856"/>
        <dbReference type="ChEBI" id="CHEBI:59789"/>
        <dbReference type="ChEBI" id="CHEBI:90615"/>
        <dbReference type="ChEBI" id="CHEBI:90616"/>
        <dbReference type="EC" id="2.1.1.72"/>
    </reaction>
</comment>
<protein>
    <recommendedName>
        <fullName evidence="2">site-specific DNA-methyltransferase (adenine-specific)</fullName>
        <ecNumber evidence="2">2.1.1.72</ecNumber>
    </recommendedName>
</protein>
<dbReference type="Gene3D" id="3.40.50.150">
    <property type="entry name" value="Vaccinia Virus protein VP39"/>
    <property type="match status" value="1"/>
</dbReference>
<dbReference type="GO" id="GO:0032259">
    <property type="term" value="P:methylation"/>
    <property type="evidence" value="ECO:0007669"/>
    <property type="project" value="UniProtKB-KW"/>
</dbReference>
<dbReference type="InterPro" id="IPR023095">
    <property type="entry name" value="Ade_MeTrfase_dom_2"/>
</dbReference>